<protein>
    <submittedName>
        <fullName evidence="1">RCG51676</fullName>
    </submittedName>
</protein>
<organism evidence="1 2">
    <name type="scientific">Rattus norvegicus</name>
    <name type="common">Rat</name>
    <dbReference type="NCBI Taxonomy" id="10116"/>
    <lineage>
        <taxon>Eukaryota</taxon>
        <taxon>Metazoa</taxon>
        <taxon>Chordata</taxon>
        <taxon>Craniata</taxon>
        <taxon>Vertebrata</taxon>
        <taxon>Euteleostomi</taxon>
        <taxon>Mammalia</taxon>
        <taxon>Eutheria</taxon>
        <taxon>Euarchontoglires</taxon>
        <taxon>Glires</taxon>
        <taxon>Rodentia</taxon>
        <taxon>Myomorpha</taxon>
        <taxon>Muroidea</taxon>
        <taxon>Muridae</taxon>
        <taxon>Murinae</taxon>
        <taxon>Rattus</taxon>
    </lineage>
</organism>
<dbReference type="AlphaFoldDB" id="A6IYA4"/>
<gene>
    <name evidence="1" type="ORF">rCG_51676</name>
</gene>
<name>A6IYA4_RAT</name>
<proteinExistence type="predicted"/>
<sequence>MQNQIPMSTWREQQPLFFQRTQVQFPAPTWLLTSIYNSSSRGPVVLLDMHTGKTPVCNNK</sequence>
<evidence type="ECO:0000313" key="1">
    <source>
        <dbReference type="EMBL" id="EDL92232.1"/>
    </source>
</evidence>
<reference evidence="2" key="1">
    <citation type="submission" date="2005-09" db="EMBL/GenBank/DDBJ databases">
        <authorList>
            <person name="Mural R.J."/>
            <person name="Li P.W."/>
            <person name="Adams M.D."/>
            <person name="Amanatides P.G."/>
            <person name="Baden-Tillson H."/>
            <person name="Barnstead M."/>
            <person name="Chin S.H."/>
            <person name="Dew I."/>
            <person name="Evans C.A."/>
            <person name="Ferriera S."/>
            <person name="Flanigan M."/>
            <person name="Fosler C."/>
            <person name="Glodek A."/>
            <person name="Gu Z."/>
            <person name="Holt R.A."/>
            <person name="Jennings D."/>
            <person name="Kraft C.L."/>
            <person name="Lu F."/>
            <person name="Nguyen T."/>
            <person name="Nusskern D.R."/>
            <person name="Pfannkoch C.M."/>
            <person name="Sitter C."/>
            <person name="Sutton G.G."/>
            <person name="Venter J.C."/>
            <person name="Wang Z."/>
            <person name="Woodage T."/>
            <person name="Zheng X.H."/>
            <person name="Zhong F."/>
        </authorList>
    </citation>
    <scope>NUCLEOTIDE SEQUENCE [LARGE SCALE GENOMIC DNA]</scope>
    <source>
        <strain>BN</strain>
        <strain evidence="2">Sprague-Dawley</strain>
    </source>
</reference>
<evidence type="ECO:0000313" key="2">
    <source>
        <dbReference type="Proteomes" id="UP000234681"/>
    </source>
</evidence>
<dbReference type="Proteomes" id="UP000234681">
    <property type="component" value="Chromosome 19"/>
</dbReference>
<accession>A6IYA4</accession>
<dbReference type="EMBL" id="CH473972">
    <property type="protein sequence ID" value="EDL92232.1"/>
    <property type="molecule type" value="Genomic_DNA"/>
</dbReference>